<dbReference type="EMBL" id="JAJSRF020000001">
    <property type="protein sequence ID" value="MDM3954619.1"/>
    <property type="molecule type" value="Genomic_DNA"/>
</dbReference>
<dbReference type="Pfam" id="PF01266">
    <property type="entry name" value="DAO"/>
    <property type="match status" value="1"/>
</dbReference>
<dbReference type="GO" id="GO:0050131">
    <property type="term" value="F:N-methyl-L-amino-acid oxidase activity"/>
    <property type="evidence" value="ECO:0007669"/>
    <property type="project" value="UniProtKB-EC"/>
</dbReference>
<dbReference type="Gene3D" id="3.30.9.10">
    <property type="entry name" value="D-Amino Acid Oxidase, subunit A, domain 2"/>
    <property type="match status" value="1"/>
</dbReference>
<evidence type="ECO:0000256" key="4">
    <source>
        <dbReference type="ARBA" id="ARBA00023002"/>
    </source>
</evidence>
<dbReference type="PANTHER" id="PTHR10961">
    <property type="entry name" value="PEROXISOMAL SARCOSINE OXIDASE"/>
    <property type="match status" value="1"/>
</dbReference>
<keyword evidence="2" id="KW-0285">Flavoprotein</keyword>
<comment type="caution">
    <text evidence="6">The sequence shown here is derived from an EMBL/GenBank/DDBJ whole genome shotgun (WGS) entry which is preliminary data.</text>
</comment>
<sequence>MHKSYTAVVVGLGVVGSATLWRLAQQQQDVLGLEAGAPINLQGSSYGGSRIFRQAYWEGSDYLSLLAEADLGWRELQATSHRPLLHYSGGLFIGPIRSGVVSGSAASAKAGGIAHQRLTAAEVEARFSVFRADENMEAVFEQGAFTIAADDARLQMLNQAVAHGAQMRFGSHVQDITRVESEFLLRLSDGQSVLAQKVVLATGAGLAGSLIPDLSGLLRPRSVPIYWCAFKSGAEQLFANFPAFLYELEDGRLLYGTPQIDNAEPGIKIGFHNHQQSALDPRTQLEPASDAQIEEISACVSRVFPDLIARPYASRKCVYTMTPDEAFIIGESKELPSVFYVSACSGHGFKFAPALGSCLARALAGQSLALQVPAFSRERFSH</sequence>
<organism evidence="6 7">
    <name type="scientific">Pseudomonas alloputida</name>
    <dbReference type="NCBI Taxonomy" id="1940621"/>
    <lineage>
        <taxon>Bacteria</taxon>
        <taxon>Pseudomonadati</taxon>
        <taxon>Pseudomonadota</taxon>
        <taxon>Gammaproteobacteria</taxon>
        <taxon>Pseudomonadales</taxon>
        <taxon>Pseudomonadaceae</taxon>
        <taxon>Pseudomonas</taxon>
    </lineage>
</organism>
<dbReference type="GO" id="GO:0050660">
    <property type="term" value="F:flavin adenine dinucleotide binding"/>
    <property type="evidence" value="ECO:0007669"/>
    <property type="project" value="InterPro"/>
</dbReference>
<dbReference type="NCBIfam" id="NF008425">
    <property type="entry name" value="PRK11259.1"/>
    <property type="match status" value="1"/>
</dbReference>
<dbReference type="GeneID" id="83679550"/>
<proteinExistence type="predicted"/>
<dbReference type="InterPro" id="IPR036188">
    <property type="entry name" value="FAD/NAD-bd_sf"/>
</dbReference>
<evidence type="ECO:0000256" key="1">
    <source>
        <dbReference type="ARBA" id="ARBA00001974"/>
    </source>
</evidence>
<dbReference type="EC" id="1.5.3.2" evidence="6"/>
<accession>A0AAW7HM65</accession>
<dbReference type="InterPro" id="IPR006076">
    <property type="entry name" value="FAD-dep_OxRdtase"/>
</dbReference>
<keyword evidence="4 6" id="KW-0560">Oxidoreductase</keyword>
<evidence type="ECO:0000313" key="6">
    <source>
        <dbReference type="EMBL" id="MDM3954619.1"/>
    </source>
</evidence>
<evidence type="ECO:0000259" key="5">
    <source>
        <dbReference type="Pfam" id="PF01266"/>
    </source>
</evidence>
<evidence type="ECO:0000256" key="3">
    <source>
        <dbReference type="ARBA" id="ARBA00022827"/>
    </source>
</evidence>
<keyword evidence="3" id="KW-0274">FAD</keyword>
<dbReference type="RefSeq" id="WP_010954605.1">
    <property type="nucleotide sequence ID" value="NZ_CP128540.1"/>
</dbReference>
<comment type="cofactor">
    <cofactor evidence="1">
        <name>FAD</name>
        <dbReference type="ChEBI" id="CHEBI:57692"/>
    </cofactor>
</comment>
<dbReference type="Gene3D" id="3.50.50.60">
    <property type="entry name" value="FAD/NAD(P)-binding domain"/>
    <property type="match status" value="1"/>
</dbReference>
<dbReference type="PANTHER" id="PTHR10961:SF7">
    <property type="entry name" value="FAD DEPENDENT OXIDOREDUCTASE DOMAIN-CONTAINING PROTEIN"/>
    <property type="match status" value="1"/>
</dbReference>
<gene>
    <name evidence="6" type="primary">solA</name>
    <name evidence="6" type="ORF">LU674_020140</name>
</gene>
<name>A0AAW7HM65_9PSED</name>
<dbReference type="Proteomes" id="UP001165439">
    <property type="component" value="Unassembled WGS sequence"/>
</dbReference>
<evidence type="ECO:0000313" key="7">
    <source>
        <dbReference type="Proteomes" id="UP001165439"/>
    </source>
</evidence>
<dbReference type="SUPFAM" id="SSF54373">
    <property type="entry name" value="FAD-linked reductases, C-terminal domain"/>
    <property type="match status" value="1"/>
</dbReference>
<dbReference type="SMR" id="A0AAW7HM65"/>
<feature type="domain" description="FAD dependent oxidoreductase" evidence="5">
    <location>
        <begin position="7"/>
        <end position="361"/>
    </location>
</feature>
<reference evidence="6" key="1">
    <citation type="submission" date="2023-06" db="EMBL/GenBank/DDBJ databases">
        <title>MBL-encoding genomic islands in Pseudomonas spp. in Poland.</title>
        <authorList>
            <person name="Urbanowicz P."/>
            <person name="Izdebski R."/>
            <person name="Biedrzycka M."/>
            <person name="Gniadkowski M."/>
        </authorList>
    </citation>
    <scope>NUCLEOTIDE SEQUENCE</scope>
    <source>
        <strain evidence="6">NMI5768_13</strain>
    </source>
</reference>
<dbReference type="AlphaFoldDB" id="A0AAW7HM65"/>
<evidence type="ECO:0000256" key="2">
    <source>
        <dbReference type="ARBA" id="ARBA00022630"/>
    </source>
</evidence>
<dbReference type="SUPFAM" id="SSF51905">
    <property type="entry name" value="FAD/NAD(P)-binding domain"/>
    <property type="match status" value="1"/>
</dbReference>
<dbReference type="InterPro" id="IPR045170">
    <property type="entry name" value="MTOX"/>
</dbReference>
<dbReference type="GO" id="GO:0008115">
    <property type="term" value="F:sarcosine oxidase activity"/>
    <property type="evidence" value="ECO:0007669"/>
    <property type="project" value="TreeGrafter"/>
</dbReference>
<protein>
    <submittedName>
        <fullName evidence="6">N-methyl-L-tryptophan oxidase</fullName>
        <ecNumber evidence="6">1.5.3.2</ecNumber>
    </submittedName>
</protein>